<organism evidence="3 4">
    <name type="scientific">Paratrimastix pyriformis</name>
    <dbReference type="NCBI Taxonomy" id="342808"/>
    <lineage>
        <taxon>Eukaryota</taxon>
        <taxon>Metamonada</taxon>
        <taxon>Preaxostyla</taxon>
        <taxon>Paratrimastigidae</taxon>
        <taxon>Paratrimastix</taxon>
    </lineage>
</organism>
<dbReference type="PANTHER" id="PTHR23422">
    <property type="entry name" value="DIPEPTIDYL PEPTIDASE III-RELATED"/>
    <property type="match status" value="1"/>
</dbReference>
<keyword evidence="4" id="KW-1185">Reference proteome</keyword>
<dbReference type="Proteomes" id="UP001141327">
    <property type="component" value="Unassembled WGS sequence"/>
</dbReference>
<evidence type="ECO:0000256" key="1">
    <source>
        <dbReference type="ARBA" id="ARBA00022723"/>
    </source>
</evidence>
<evidence type="ECO:0000256" key="2">
    <source>
        <dbReference type="ARBA" id="ARBA00022801"/>
    </source>
</evidence>
<name>A0ABQ8UUH3_9EUKA</name>
<keyword evidence="2" id="KW-0378">Hydrolase</keyword>
<gene>
    <name evidence="3" type="ORF">PAPYR_799</name>
</gene>
<evidence type="ECO:0000313" key="3">
    <source>
        <dbReference type="EMBL" id="KAJ4462776.1"/>
    </source>
</evidence>
<accession>A0ABQ8UUH3</accession>
<sequence>MSASEPSFVNYQQEAERLKKAGILRMTPPSIDTFTDDEIRCLIHLMKASDLMNQIFRWQFCEDTPRLLTLCQKLLSLPALTPDERQKVADYVTMIHLQNSPFSEQPRKNNLLSLAPERVAALAAQAGVPAPEYEALSKYLFKGLEPHSMASFYPHDLTEEEFRALGDEATLVNTTVERRDGRLRVVRNEERFGDVLRPVIDHLTEARKLAADPDFCLYLEAKARPPCPPTAQPSHCPTITLPNHHTAQPSHCPTITLPNHHTAQPSHCPNFTLLGPDPGAQTVGWAGRRRLTAFSDLGAGAGAEAQIEELRTGSPEARRVADALWVRNDFKMDLILSTALEVYLDDWKNLKGAACGSVVLRNPAMDEILAKIKALAAHVEAHAPSPFFRHDHRQVKLPHLRVVDVATWSGDYVSSPFTVIAQSLPNDEWLVKQAGSVNMLYYNTGNASYALVGQARAEASLPAPVARRYRELFFQGDQIHSMLHEIGHTTGQMDPDHQRGEPRDYLNEEYSTFEEARAELYGMHAIRALAHRGVLPPELAEASDYHMLVTMLAALEHPPQQAHTKVGPHPPPTTAECLWPGLAWLGLASLISGRLGGPMGAGRGVAQARNMMFHFFRKAGAIVTVEEAGQTKYDLVFGQLVPAVDQLLGIVQEIKSTGDKARATRFREEYCIYEEEIRRQLLERTAHLVQGRGYIFPALRILPPGAPVPADAVRGKTLATGETAVWTYPESFIAQEKFNC</sequence>
<protein>
    <submittedName>
        <fullName evidence="3">Uncharacterized protein</fullName>
    </submittedName>
</protein>
<comment type="caution">
    <text evidence="3">The sequence shown here is derived from an EMBL/GenBank/DDBJ whole genome shotgun (WGS) entry which is preliminary data.</text>
</comment>
<keyword evidence="1" id="KW-0479">Metal-binding</keyword>
<evidence type="ECO:0000313" key="4">
    <source>
        <dbReference type="Proteomes" id="UP001141327"/>
    </source>
</evidence>
<dbReference type="InterPro" id="IPR039461">
    <property type="entry name" value="Peptidase_M49"/>
</dbReference>
<proteinExistence type="predicted"/>
<reference evidence="3" key="1">
    <citation type="journal article" date="2022" name="bioRxiv">
        <title>Genomics of Preaxostyla Flagellates Illuminates Evolutionary Transitions and the Path Towards Mitochondrial Loss.</title>
        <authorList>
            <person name="Novak L.V.F."/>
            <person name="Treitli S.C."/>
            <person name="Pyrih J."/>
            <person name="Halakuc P."/>
            <person name="Pipaliya S.V."/>
            <person name="Vacek V."/>
            <person name="Brzon O."/>
            <person name="Soukal P."/>
            <person name="Eme L."/>
            <person name="Dacks J.B."/>
            <person name="Karnkowska A."/>
            <person name="Elias M."/>
            <person name="Hampl V."/>
        </authorList>
    </citation>
    <scope>NUCLEOTIDE SEQUENCE</scope>
    <source>
        <strain evidence="3">RCP-MX</strain>
    </source>
</reference>
<dbReference type="EMBL" id="JAPMOS010000002">
    <property type="protein sequence ID" value="KAJ4462776.1"/>
    <property type="molecule type" value="Genomic_DNA"/>
</dbReference>
<dbReference type="PANTHER" id="PTHR23422:SF11">
    <property type="entry name" value="DIPEPTIDYL PEPTIDASE 3"/>
    <property type="match status" value="1"/>
</dbReference>